<proteinExistence type="predicted"/>
<gene>
    <name evidence="3" type="ORF">SAMN04488546_2924</name>
</gene>
<feature type="domain" description="DUF3152" evidence="2">
    <location>
        <begin position="165"/>
        <end position="334"/>
    </location>
</feature>
<dbReference type="GO" id="GO:0008237">
    <property type="term" value="F:metallopeptidase activity"/>
    <property type="evidence" value="ECO:0007669"/>
    <property type="project" value="InterPro"/>
</dbReference>
<evidence type="ECO:0000256" key="1">
    <source>
        <dbReference type="SAM" id="MobiDB-lite"/>
    </source>
</evidence>
<dbReference type="InterPro" id="IPR022603">
    <property type="entry name" value="DUF3152"/>
</dbReference>
<name>A0A1I0FPJ2_9ACTN</name>
<dbReference type="AlphaFoldDB" id="A0A1I0FPJ2"/>
<protein>
    <recommendedName>
        <fullName evidence="2">DUF3152 domain-containing protein</fullName>
    </recommendedName>
</protein>
<reference evidence="4" key="1">
    <citation type="submission" date="2016-10" db="EMBL/GenBank/DDBJ databases">
        <authorList>
            <person name="Varghese N."/>
            <person name="Submissions S."/>
        </authorList>
    </citation>
    <scope>NUCLEOTIDE SEQUENCE [LARGE SCALE GENOMIC DNA]</scope>
    <source>
        <strain evidence="4">DSM 44209</strain>
    </source>
</reference>
<feature type="compositionally biased region" description="Low complexity" evidence="1">
    <location>
        <begin position="56"/>
        <end position="71"/>
    </location>
</feature>
<dbReference type="Gene3D" id="3.40.390.10">
    <property type="entry name" value="Collagenase (Catalytic Domain)"/>
    <property type="match status" value="1"/>
</dbReference>
<feature type="region of interest" description="Disordered" evidence="1">
    <location>
        <begin position="1"/>
        <end position="78"/>
    </location>
</feature>
<evidence type="ECO:0000259" key="2">
    <source>
        <dbReference type="Pfam" id="PF11350"/>
    </source>
</evidence>
<dbReference type="Proteomes" id="UP000198507">
    <property type="component" value="Unassembled WGS sequence"/>
</dbReference>
<sequence length="344" mass="35713">MPPPVARRAEPQQPPRFADTNPVVTRSESPSRTERPRVRRPVATDGAPGRIPADPRTGGTRVVVTGRTRSGTTGGGGGRFRRFVTRWGWRAYAIPLLVLATVVTLVDLASGGAGTGGSATAAPTPSAGAPITAEAVAEPSATPTAPAEIDAAPTEAPETAAGAPGFVQQGAGSVTVVPGTSQVRGTGPLQRFVVEVEDGIEVDGPSFAAAVEETLADPRSWGNGGRMSFQRVGQEEAAAGDYAFKVTLISPGNMERYCPGVGTGGYTSCRYGDRAVINLARWATAVPDYQGDIPTYRHYVVNHEVGHALGNGHQECPGPGRPAPVMQQQTLGLEGCAKNAWPYP</sequence>
<dbReference type="SUPFAM" id="SSF55486">
    <property type="entry name" value="Metalloproteases ('zincins'), catalytic domain"/>
    <property type="match status" value="1"/>
</dbReference>
<organism evidence="3 4">
    <name type="scientific">Geodermatophilus poikilotrophus</name>
    <dbReference type="NCBI Taxonomy" id="1333667"/>
    <lineage>
        <taxon>Bacteria</taxon>
        <taxon>Bacillati</taxon>
        <taxon>Actinomycetota</taxon>
        <taxon>Actinomycetes</taxon>
        <taxon>Geodermatophilales</taxon>
        <taxon>Geodermatophilaceae</taxon>
        <taxon>Geodermatophilus</taxon>
    </lineage>
</organism>
<dbReference type="InterPro" id="IPR024079">
    <property type="entry name" value="MetalloPept_cat_dom_sf"/>
</dbReference>
<keyword evidence="4" id="KW-1185">Reference proteome</keyword>
<dbReference type="Pfam" id="PF11350">
    <property type="entry name" value="DUF3152"/>
    <property type="match status" value="1"/>
</dbReference>
<evidence type="ECO:0000313" key="4">
    <source>
        <dbReference type="Proteomes" id="UP000198507"/>
    </source>
</evidence>
<dbReference type="RefSeq" id="WP_245743584.1">
    <property type="nucleotide sequence ID" value="NZ_FOIE01000006.1"/>
</dbReference>
<evidence type="ECO:0000313" key="3">
    <source>
        <dbReference type="EMBL" id="SET60068.1"/>
    </source>
</evidence>
<dbReference type="EMBL" id="FOIE01000006">
    <property type="protein sequence ID" value="SET60068.1"/>
    <property type="molecule type" value="Genomic_DNA"/>
</dbReference>
<accession>A0A1I0FPJ2</accession>